<dbReference type="EMBL" id="EQ973829">
    <property type="protein sequence ID" value="EEF43776.1"/>
    <property type="molecule type" value="Genomic_DNA"/>
</dbReference>
<evidence type="ECO:0000256" key="1">
    <source>
        <dbReference type="SAM" id="SignalP"/>
    </source>
</evidence>
<evidence type="ECO:0000313" key="2">
    <source>
        <dbReference type="EMBL" id="EEF43776.1"/>
    </source>
</evidence>
<dbReference type="AlphaFoldDB" id="B9RY15"/>
<accession>B9RY15</accession>
<protein>
    <submittedName>
        <fullName evidence="2">Uncharacterized protein</fullName>
    </submittedName>
</protein>
<feature type="chain" id="PRO_5002888741" evidence="1">
    <location>
        <begin position="26"/>
        <end position="92"/>
    </location>
</feature>
<keyword evidence="3" id="KW-1185">Reference proteome</keyword>
<sequence>MEASKVSHTQALILVHMVVHWVVEGVQNDVPDRGKNMNDTPNDMLHDHVEMSNDEGGMRLDKLATCSQLPWLYFSDFNQILYSYEKKGGRLP</sequence>
<dbReference type="InParanoid" id="B9RY15"/>
<name>B9RY15_RICCO</name>
<evidence type="ECO:0000313" key="3">
    <source>
        <dbReference type="Proteomes" id="UP000008311"/>
    </source>
</evidence>
<dbReference type="Proteomes" id="UP000008311">
    <property type="component" value="Unassembled WGS sequence"/>
</dbReference>
<gene>
    <name evidence="2" type="ORF">RCOM_1307470</name>
</gene>
<feature type="signal peptide" evidence="1">
    <location>
        <begin position="1"/>
        <end position="25"/>
    </location>
</feature>
<reference evidence="3" key="1">
    <citation type="journal article" date="2010" name="Nat. Biotechnol.">
        <title>Draft genome sequence of the oilseed species Ricinus communis.</title>
        <authorList>
            <person name="Chan A.P."/>
            <person name="Crabtree J."/>
            <person name="Zhao Q."/>
            <person name="Lorenzi H."/>
            <person name="Orvis J."/>
            <person name="Puiu D."/>
            <person name="Melake-Berhan A."/>
            <person name="Jones K.M."/>
            <person name="Redman J."/>
            <person name="Chen G."/>
            <person name="Cahoon E.B."/>
            <person name="Gedil M."/>
            <person name="Stanke M."/>
            <person name="Haas B.J."/>
            <person name="Wortman J.R."/>
            <person name="Fraser-Liggett C.M."/>
            <person name="Ravel J."/>
            <person name="Rabinowicz P.D."/>
        </authorList>
    </citation>
    <scope>NUCLEOTIDE SEQUENCE [LARGE SCALE GENOMIC DNA]</scope>
    <source>
        <strain evidence="3">cv. Hale</strain>
    </source>
</reference>
<proteinExistence type="predicted"/>
<organism evidence="2 3">
    <name type="scientific">Ricinus communis</name>
    <name type="common">Castor bean</name>
    <dbReference type="NCBI Taxonomy" id="3988"/>
    <lineage>
        <taxon>Eukaryota</taxon>
        <taxon>Viridiplantae</taxon>
        <taxon>Streptophyta</taxon>
        <taxon>Embryophyta</taxon>
        <taxon>Tracheophyta</taxon>
        <taxon>Spermatophyta</taxon>
        <taxon>Magnoliopsida</taxon>
        <taxon>eudicotyledons</taxon>
        <taxon>Gunneridae</taxon>
        <taxon>Pentapetalae</taxon>
        <taxon>rosids</taxon>
        <taxon>fabids</taxon>
        <taxon>Malpighiales</taxon>
        <taxon>Euphorbiaceae</taxon>
        <taxon>Acalyphoideae</taxon>
        <taxon>Acalypheae</taxon>
        <taxon>Ricinus</taxon>
    </lineage>
</organism>
<keyword evidence="1" id="KW-0732">Signal</keyword>